<dbReference type="InterPro" id="IPR025470">
    <property type="entry name" value="DUF4321"/>
</dbReference>
<organism evidence="2 3">
    <name type="scientific">Sedimentibacter hydroxybenzoicus DSM 7310</name>
    <dbReference type="NCBI Taxonomy" id="1123245"/>
    <lineage>
        <taxon>Bacteria</taxon>
        <taxon>Bacillati</taxon>
        <taxon>Bacillota</taxon>
        <taxon>Tissierellia</taxon>
        <taxon>Sedimentibacter</taxon>
    </lineage>
</organism>
<comment type="caution">
    <text evidence="2">The sequence shown here is derived from an EMBL/GenBank/DDBJ whole genome shotgun (WGS) entry which is preliminary data.</text>
</comment>
<protein>
    <submittedName>
        <fullName evidence="2">DUF4321 domain-containing protein</fullName>
    </submittedName>
</protein>
<dbReference type="EMBL" id="JACBNQ010000007">
    <property type="protein sequence ID" value="NYB74049.1"/>
    <property type="molecule type" value="Genomic_DNA"/>
</dbReference>
<feature type="transmembrane region" description="Helical" evidence="1">
    <location>
        <begin position="47"/>
        <end position="77"/>
    </location>
</feature>
<keyword evidence="1" id="KW-0812">Transmembrane</keyword>
<keyword evidence="1" id="KW-0472">Membrane</keyword>
<keyword evidence="1" id="KW-1133">Transmembrane helix</keyword>
<evidence type="ECO:0000313" key="2">
    <source>
        <dbReference type="EMBL" id="NYB74049.1"/>
    </source>
</evidence>
<dbReference type="Pfam" id="PF14209">
    <property type="entry name" value="DUF4321"/>
    <property type="match status" value="1"/>
</dbReference>
<evidence type="ECO:0000313" key="3">
    <source>
        <dbReference type="Proteomes" id="UP000611629"/>
    </source>
</evidence>
<proteinExistence type="predicted"/>
<sequence length="80" mass="8566">MRKGNSVYLILLLLTSVIIGTILGRAFSEYLPVLNYGESIGFGPATLDLSIFTVTFGFNASLTVAGIIGIIIAIIVYKKL</sequence>
<feature type="transmembrane region" description="Helical" evidence="1">
    <location>
        <begin position="7"/>
        <end position="27"/>
    </location>
</feature>
<evidence type="ECO:0000256" key="1">
    <source>
        <dbReference type="SAM" id="Phobius"/>
    </source>
</evidence>
<dbReference type="RefSeq" id="WP_179237742.1">
    <property type="nucleotide sequence ID" value="NZ_JACBNQ010000007.1"/>
</dbReference>
<name>A0A974GW35_SEDHY</name>
<gene>
    <name evidence="2" type="ORF">HZF24_07825</name>
</gene>
<reference evidence="2" key="1">
    <citation type="submission" date="2020-07" db="EMBL/GenBank/DDBJ databases">
        <title>Genomic analysis of a strain of Sedimentibacter Hydroxybenzoicus DSM7310.</title>
        <authorList>
            <person name="Ma S."/>
        </authorList>
    </citation>
    <scope>NUCLEOTIDE SEQUENCE</scope>
    <source>
        <strain evidence="2">DSM 7310</strain>
    </source>
</reference>
<dbReference type="Proteomes" id="UP000611629">
    <property type="component" value="Unassembled WGS sequence"/>
</dbReference>
<keyword evidence="3" id="KW-1185">Reference proteome</keyword>
<accession>A0A974GW35</accession>
<dbReference type="AlphaFoldDB" id="A0A974GW35"/>